<feature type="non-terminal residue" evidence="1">
    <location>
        <position position="1"/>
    </location>
</feature>
<evidence type="ECO:0000313" key="2">
    <source>
        <dbReference type="Proteomes" id="UP000593576"/>
    </source>
</evidence>
<sequence length="53" mass="6479">FSYLVYLFNFFSCQNSVYNLIEKRFQSERHDRMCLKLLTMINVLTMDMMSKID</sequence>
<protein>
    <submittedName>
        <fullName evidence="1">Uncharacterized protein</fullName>
    </submittedName>
</protein>
<comment type="caution">
    <text evidence="1">The sequence shown here is derived from an EMBL/GenBank/DDBJ whole genome shotgun (WGS) entry which is preliminary data.</text>
</comment>
<keyword evidence="2" id="KW-1185">Reference proteome</keyword>
<dbReference type="Proteomes" id="UP000593576">
    <property type="component" value="Unassembled WGS sequence"/>
</dbReference>
<evidence type="ECO:0000313" key="1">
    <source>
        <dbReference type="EMBL" id="MBA0881418.1"/>
    </source>
</evidence>
<dbReference type="AlphaFoldDB" id="A0A7J9NE35"/>
<accession>A0A7J9NE35</accession>
<gene>
    <name evidence="1" type="ORF">Goshw_014163</name>
</gene>
<reference evidence="1 2" key="1">
    <citation type="journal article" date="2019" name="Genome Biol. Evol.">
        <title>Insights into the evolution of the New World diploid cottons (Gossypium, subgenus Houzingenia) based on genome sequencing.</title>
        <authorList>
            <person name="Grover C.E."/>
            <person name="Arick M.A. 2nd"/>
            <person name="Thrash A."/>
            <person name="Conover J.L."/>
            <person name="Sanders W.S."/>
            <person name="Peterson D.G."/>
            <person name="Frelichowski J.E."/>
            <person name="Scheffler J.A."/>
            <person name="Scheffler B.E."/>
            <person name="Wendel J.F."/>
        </authorList>
    </citation>
    <scope>NUCLEOTIDE SEQUENCE [LARGE SCALE GENOMIC DNA]</scope>
    <source>
        <strain evidence="1">1</strain>
        <tissue evidence="1">Leaf</tissue>
    </source>
</reference>
<dbReference type="EMBL" id="JABFAF010279233">
    <property type="protein sequence ID" value="MBA0881418.1"/>
    <property type="molecule type" value="Genomic_DNA"/>
</dbReference>
<name>A0A7J9NE35_GOSSC</name>
<proteinExistence type="predicted"/>
<organism evidence="1 2">
    <name type="scientific">Gossypium schwendimanii</name>
    <name type="common">Cotton</name>
    <dbReference type="NCBI Taxonomy" id="34291"/>
    <lineage>
        <taxon>Eukaryota</taxon>
        <taxon>Viridiplantae</taxon>
        <taxon>Streptophyta</taxon>
        <taxon>Embryophyta</taxon>
        <taxon>Tracheophyta</taxon>
        <taxon>Spermatophyta</taxon>
        <taxon>Magnoliopsida</taxon>
        <taxon>eudicotyledons</taxon>
        <taxon>Gunneridae</taxon>
        <taxon>Pentapetalae</taxon>
        <taxon>rosids</taxon>
        <taxon>malvids</taxon>
        <taxon>Malvales</taxon>
        <taxon>Malvaceae</taxon>
        <taxon>Malvoideae</taxon>
        <taxon>Gossypium</taxon>
    </lineage>
</organism>